<evidence type="ECO:0000313" key="3">
    <source>
        <dbReference type="Proteomes" id="UP000016936"/>
    </source>
</evidence>
<reference evidence="2 3" key="1">
    <citation type="journal article" date="2012" name="PLoS Pathog.">
        <title>Diverse lifestyles and strategies of plant pathogenesis encoded in the genomes of eighteen Dothideomycetes fungi.</title>
        <authorList>
            <person name="Ohm R.A."/>
            <person name="Feau N."/>
            <person name="Henrissat B."/>
            <person name="Schoch C.L."/>
            <person name="Horwitz B.A."/>
            <person name="Barry K.W."/>
            <person name="Condon B.J."/>
            <person name="Copeland A.C."/>
            <person name="Dhillon B."/>
            <person name="Glaser F."/>
            <person name="Hesse C.N."/>
            <person name="Kosti I."/>
            <person name="LaButti K."/>
            <person name="Lindquist E.A."/>
            <person name="Lucas S."/>
            <person name="Salamov A.A."/>
            <person name="Bradshaw R.E."/>
            <person name="Ciuffetti L."/>
            <person name="Hamelin R.C."/>
            <person name="Kema G.H.J."/>
            <person name="Lawrence C."/>
            <person name="Scott J.A."/>
            <person name="Spatafora J.W."/>
            <person name="Turgeon B.G."/>
            <person name="de Wit P.J.G.M."/>
            <person name="Zhong S."/>
            <person name="Goodwin S.B."/>
            <person name="Grigoriev I.V."/>
        </authorList>
    </citation>
    <scope>NUCLEOTIDE SEQUENCE [LARGE SCALE GENOMIC DNA]</scope>
    <source>
        <strain evidence="3">C5 / ATCC 48332 / race O</strain>
    </source>
</reference>
<gene>
    <name evidence="2" type="ORF">COCHEDRAFT_1032666</name>
</gene>
<dbReference type="AlphaFoldDB" id="M2TPI3"/>
<dbReference type="HOGENOM" id="CLU_2236334_0_0_1"/>
<feature type="signal peptide" evidence="1">
    <location>
        <begin position="1"/>
        <end position="17"/>
    </location>
</feature>
<reference evidence="3" key="2">
    <citation type="journal article" date="2013" name="PLoS Genet.">
        <title>Comparative genome structure, secondary metabolite, and effector coding capacity across Cochliobolus pathogens.</title>
        <authorList>
            <person name="Condon B.J."/>
            <person name="Leng Y."/>
            <person name="Wu D."/>
            <person name="Bushley K.E."/>
            <person name="Ohm R.A."/>
            <person name="Otillar R."/>
            <person name="Martin J."/>
            <person name="Schackwitz W."/>
            <person name="Grimwood J."/>
            <person name="MohdZainudin N."/>
            <person name="Xue C."/>
            <person name="Wang R."/>
            <person name="Manning V.A."/>
            <person name="Dhillon B."/>
            <person name="Tu Z.J."/>
            <person name="Steffenson B.J."/>
            <person name="Salamov A."/>
            <person name="Sun H."/>
            <person name="Lowry S."/>
            <person name="LaButti K."/>
            <person name="Han J."/>
            <person name="Copeland A."/>
            <person name="Lindquist E."/>
            <person name="Barry K."/>
            <person name="Schmutz J."/>
            <person name="Baker S.E."/>
            <person name="Ciuffetti L.M."/>
            <person name="Grigoriev I.V."/>
            <person name="Zhong S."/>
            <person name="Turgeon B.G."/>
        </authorList>
    </citation>
    <scope>NUCLEOTIDE SEQUENCE [LARGE SCALE GENOMIC DNA]</scope>
    <source>
        <strain evidence="3">C5 / ATCC 48332 / race O</strain>
    </source>
</reference>
<sequence length="105" mass="12242">MILTSLFLLLFSTRIHKLLFSLLYPSDHSFRRRCKVVDQTPPIPNRAGHLNKHMLTWFCRRSRHTTGQPILHHERDLIDPFGSARVTLHGRFDDRDADLAGVDIK</sequence>
<keyword evidence="1" id="KW-0732">Signal</keyword>
<dbReference type="EMBL" id="KB445580">
    <property type="protein sequence ID" value="EMD88464.1"/>
    <property type="molecule type" value="Genomic_DNA"/>
</dbReference>
<organism evidence="2 3">
    <name type="scientific">Cochliobolus heterostrophus (strain C5 / ATCC 48332 / race O)</name>
    <name type="common">Southern corn leaf blight fungus</name>
    <name type="synonym">Bipolaris maydis</name>
    <dbReference type="NCBI Taxonomy" id="701091"/>
    <lineage>
        <taxon>Eukaryota</taxon>
        <taxon>Fungi</taxon>
        <taxon>Dikarya</taxon>
        <taxon>Ascomycota</taxon>
        <taxon>Pezizomycotina</taxon>
        <taxon>Dothideomycetes</taxon>
        <taxon>Pleosporomycetidae</taxon>
        <taxon>Pleosporales</taxon>
        <taxon>Pleosporineae</taxon>
        <taxon>Pleosporaceae</taxon>
        <taxon>Bipolaris</taxon>
    </lineage>
</organism>
<dbReference type="Proteomes" id="UP000016936">
    <property type="component" value="Unassembled WGS sequence"/>
</dbReference>
<name>M2TPI3_COCH5</name>
<accession>M2TPI3</accession>
<evidence type="ECO:0000313" key="2">
    <source>
        <dbReference type="EMBL" id="EMD88464.1"/>
    </source>
</evidence>
<proteinExistence type="predicted"/>
<evidence type="ECO:0008006" key="4">
    <source>
        <dbReference type="Google" id="ProtNLM"/>
    </source>
</evidence>
<feature type="chain" id="PRO_5004026699" description="Secreted protein" evidence="1">
    <location>
        <begin position="18"/>
        <end position="105"/>
    </location>
</feature>
<evidence type="ECO:0000256" key="1">
    <source>
        <dbReference type="SAM" id="SignalP"/>
    </source>
</evidence>
<protein>
    <recommendedName>
        <fullName evidence="4">Secreted protein</fullName>
    </recommendedName>
</protein>
<keyword evidence="3" id="KW-1185">Reference proteome</keyword>